<protein>
    <submittedName>
        <fullName evidence="2">Pterin-4-alpha-carbinolamine dehydratase</fullName>
        <ecNumber evidence="2">4.2.1.96</ecNumber>
    </submittedName>
</protein>
<evidence type="ECO:0000313" key="2">
    <source>
        <dbReference type="EMBL" id="CAA9387414.1"/>
    </source>
</evidence>
<feature type="compositionally biased region" description="Basic and acidic residues" evidence="1">
    <location>
        <begin position="65"/>
        <end position="77"/>
    </location>
</feature>
<dbReference type="EMBL" id="CADCUM010000086">
    <property type="protein sequence ID" value="CAA9387414.1"/>
    <property type="molecule type" value="Genomic_DNA"/>
</dbReference>
<feature type="compositionally biased region" description="Basic residues" evidence="1">
    <location>
        <begin position="78"/>
        <end position="89"/>
    </location>
</feature>
<feature type="compositionally biased region" description="Basic residues" evidence="1">
    <location>
        <begin position="30"/>
        <end position="45"/>
    </location>
</feature>
<feature type="compositionally biased region" description="Basic and acidic residues" evidence="1">
    <location>
        <begin position="1"/>
        <end position="11"/>
    </location>
</feature>
<reference evidence="2" key="1">
    <citation type="submission" date="2020-02" db="EMBL/GenBank/DDBJ databases">
        <authorList>
            <person name="Meier V. D."/>
        </authorList>
    </citation>
    <scope>NUCLEOTIDE SEQUENCE</scope>
    <source>
        <strain evidence="2">AVDCRST_MAG32</strain>
    </source>
</reference>
<dbReference type="GO" id="GO:0008124">
    <property type="term" value="F:4-alpha-hydroxytetrahydrobiopterin dehydratase activity"/>
    <property type="evidence" value="ECO:0007669"/>
    <property type="project" value="UniProtKB-EC"/>
</dbReference>
<feature type="region of interest" description="Disordered" evidence="1">
    <location>
        <begin position="1"/>
        <end position="226"/>
    </location>
</feature>
<accession>A0A6J4NGU1</accession>
<proteinExistence type="predicted"/>
<organism evidence="2">
    <name type="scientific">uncultured Nocardioides sp</name>
    <dbReference type="NCBI Taxonomy" id="198441"/>
    <lineage>
        <taxon>Bacteria</taxon>
        <taxon>Bacillati</taxon>
        <taxon>Actinomycetota</taxon>
        <taxon>Actinomycetes</taxon>
        <taxon>Propionibacteriales</taxon>
        <taxon>Nocardioidaceae</taxon>
        <taxon>Nocardioides</taxon>
        <taxon>environmental samples</taxon>
    </lineage>
</organism>
<dbReference type="AlphaFoldDB" id="A0A6J4NGU1"/>
<feature type="non-terminal residue" evidence="2">
    <location>
        <position position="1"/>
    </location>
</feature>
<feature type="non-terminal residue" evidence="2">
    <location>
        <position position="226"/>
    </location>
</feature>
<gene>
    <name evidence="2" type="ORF">AVDCRST_MAG32-2087</name>
</gene>
<evidence type="ECO:0000256" key="1">
    <source>
        <dbReference type="SAM" id="MobiDB-lite"/>
    </source>
</evidence>
<feature type="compositionally biased region" description="Basic residues" evidence="1">
    <location>
        <begin position="96"/>
        <end position="105"/>
    </location>
</feature>
<name>A0A6J4NGU1_9ACTN</name>
<keyword evidence="2" id="KW-0456">Lyase</keyword>
<sequence>DGDPRGPEADAQRIGGARGRPGRLAPPGPRHPRAVPHRRLRHRPPPRGADRRGCGGGRPPPRPLADLRRGHRHALEPRRRRHHQSRPRPRPASQRPRGRARRDRGRLRPDPAGARSGHRRRGAPGSVLRRAPRGRGEGRRARRPQRAGSDDVVPGARQWGPRAAPDPARATLAPRRVGAARRGGAAPPGRARRWRAAGQRRGGAVVLGGRGRRRKPVLHLHADGSL</sequence>
<dbReference type="EC" id="4.2.1.96" evidence="2"/>
<feature type="compositionally biased region" description="Low complexity" evidence="1">
    <location>
        <begin position="173"/>
        <end position="189"/>
    </location>
</feature>